<dbReference type="EMBL" id="UOFJ01000687">
    <property type="protein sequence ID" value="VAW72837.1"/>
    <property type="molecule type" value="Genomic_DNA"/>
</dbReference>
<proteinExistence type="predicted"/>
<name>A0A3B0YBA4_9ZZZZ</name>
<feature type="transmembrane region" description="Helical" evidence="1">
    <location>
        <begin position="49"/>
        <end position="70"/>
    </location>
</feature>
<evidence type="ECO:0000256" key="1">
    <source>
        <dbReference type="SAM" id="Phobius"/>
    </source>
</evidence>
<accession>A0A3B0YBA4</accession>
<gene>
    <name evidence="2" type="ORF">MNBD_GAMMA10-2987</name>
</gene>
<evidence type="ECO:0000313" key="2">
    <source>
        <dbReference type="EMBL" id="VAW72837.1"/>
    </source>
</evidence>
<dbReference type="AlphaFoldDB" id="A0A3B0YBA4"/>
<organism evidence="2">
    <name type="scientific">hydrothermal vent metagenome</name>
    <dbReference type="NCBI Taxonomy" id="652676"/>
    <lineage>
        <taxon>unclassified sequences</taxon>
        <taxon>metagenomes</taxon>
        <taxon>ecological metagenomes</taxon>
    </lineage>
</organism>
<keyword evidence="1" id="KW-0472">Membrane</keyword>
<keyword evidence="1" id="KW-1133">Transmembrane helix</keyword>
<sequence length="77" mass="8514">MFTLLVMLSALVLTLYFSFMTNAPKIIKTGVSGLFVVSLLMTHVLPGLFFIWITGVIIQAGIIVSLIAYIKIKVLRL</sequence>
<keyword evidence="1" id="KW-0812">Transmembrane</keyword>
<reference evidence="2" key="1">
    <citation type="submission" date="2018-06" db="EMBL/GenBank/DDBJ databases">
        <authorList>
            <person name="Zhirakovskaya E."/>
        </authorList>
    </citation>
    <scope>NUCLEOTIDE SEQUENCE</scope>
</reference>
<protein>
    <submittedName>
        <fullName evidence="2">Uncharacterized protein</fullName>
    </submittedName>
</protein>